<organism evidence="1 2">
    <name type="scientific">Ramazzottius varieornatus</name>
    <name type="common">Water bear</name>
    <name type="synonym">Tardigrade</name>
    <dbReference type="NCBI Taxonomy" id="947166"/>
    <lineage>
        <taxon>Eukaryota</taxon>
        <taxon>Metazoa</taxon>
        <taxon>Ecdysozoa</taxon>
        <taxon>Tardigrada</taxon>
        <taxon>Eutardigrada</taxon>
        <taxon>Parachela</taxon>
        <taxon>Hypsibioidea</taxon>
        <taxon>Ramazzottiidae</taxon>
        <taxon>Ramazzottius</taxon>
    </lineage>
</organism>
<reference evidence="1 2" key="1">
    <citation type="journal article" date="2016" name="Nat. Commun.">
        <title>Extremotolerant tardigrade genome and improved radiotolerance of human cultured cells by tardigrade-unique protein.</title>
        <authorList>
            <person name="Hashimoto T."/>
            <person name="Horikawa D.D."/>
            <person name="Saito Y."/>
            <person name="Kuwahara H."/>
            <person name="Kozuka-Hata H."/>
            <person name="Shin-I T."/>
            <person name="Minakuchi Y."/>
            <person name="Ohishi K."/>
            <person name="Motoyama A."/>
            <person name="Aizu T."/>
            <person name="Enomoto A."/>
            <person name="Kondo K."/>
            <person name="Tanaka S."/>
            <person name="Hara Y."/>
            <person name="Koshikawa S."/>
            <person name="Sagara H."/>
            <person name="Miura T."/>
            <person name="Yokobori S."/>
            <person name="Miyagawa K."/>
            <person name="Suzuki Y."/>
            <person name="Kubo T."/>
            <person name="Oyama M."/>
            <person name="Kohara Y."/>
            <person name="Fujiyama A."/>
            <person name="Arakawa K."/>
            <person name="Katayama T."/>
            <person name="Toyoda A."/>
            <person name="Kunieda T."/>
        </authorList>
    </citation>
    <scope>NUCLEOTIDE SEQUENCE [LARGE SCALE GENOMIC DNA]</scope>
    <source>
        <strain evidence="1 2">YOKOZUNA-1</strain>
    </source>
</reference>
<dbReference type="Proteomes" id="UP000186922">
    <property type="component" value="Unassembled WGS sequence"/>
</dbReference>
<keyword evidence="2" id="KW-1185">Reference proteome</keyword>
<dbReference type="AlphaFoldDB" id="A0A1D1UGJ8"/>
<gene>
    <name evidence="1" type="primary">RvY_00475-1</name>
    <name evidence="1" type="synonym">RvY_00475.1</name>
    <name evidence="1" type="ORF">RvY_00475</name>
</gene>
<evidence type="ECO:0000313" key="1">
    <source>
        <dbReference type="EMBL" id="GAU87660.1"/>
    </source>
</evidence>
<dbReference type="EMBL" id="BDGG01000001">
    <property type="protein sequence ID" value="GAU87660.1"/>
    <property type="molecule type" value="Genomic_DNA"/>
</dbReference>
<protein>
    <submittedName>
        <fullName evidence="1">Uncharacterized protein</fullName>
    </submittedName>
</protein>
<sequence length="99" mass="11242">MAAEYANRKYFPHLRIVLTYIYNTTDTTCDDATGTVTTQLPGYYYATVSDACLAVIGARNDGERNSKSKNTKFRWANINAQELLNQWLTVPLQKEEKGK</sequence>
<comment type="caution">
    <text evidence="1">The sequence shown here is derived from an EMBL/GenBank/DDBJ whole genome shotgun (WGS) entry which is preliminary data.</text>
</comment>
<proteinExistence type="predicted"/>
<accession>A0A1D1UGJ8</accession>
<name>A0A1D1UGJ8_RAMVA</name>
<evidence type="ECO:0000313" key="2">
    <source>
        <dbReference type="Proteomes" id="UP000186922"/>
    </source>
</evidence>